<keyword evidence="5" id="KW-0963">Cytoplasm</keyword>
<accession>A0A9P4MSP7</accession>
<dbReference type="InterPro" id="IPR048280">
    <property type="entry name" value="COX6B-like"/>
</dbReference>
<comment type="caution">
    <text evidence="10">The sequence shown here is derived from an EMBL/GenBank/DDBJ whole genome shotgun (WGS) entry which is preliminary data.</text>
</comment>
<gene>
    <name evidence="10" type="ORF">K461DRAFT_290035</name>
</gene>
<dbReference type="Proteomes" id="UP000799439">
    <property type="component" value="Unassembled WGS sequence"/>
</dbReference>
<evidence type="ECO:0000256" key="4">
    <source>
        <dbReference type="ARBA" id="ARBA00006425"/>
    </source>
</evidence>
<evidence type="ECO:0000313" key="11">
    <source>
        <dbReference type="Proteomes" id="UP000799439"/>
    </source>
</evidence>
<evidence type="ECO:0000313" key="10">
    <source>
        <dbReference type="EMBL" id="KAF2157751.1"/>
    </source>
</evidence>
<evidence type="ECO:0000256" key="8">
    <source>
        <dbReference type="ARBA" id="ARBA00023242"/>
    </source>
</evidence>
<dbReference type="FunFam" id="1.10.10.140:FF:000003">
    <property type="entry name" value="Cytochrome c oxidase assembly factor 6"/>
    <property type="match status" value="1"/>
</dbReference>
<dbReference type="Pfam" id="PF02297">
    <property type="entry name" value="COX6B"/>
    <property type="match status" value="1"/>
</dbReference>
<dbReference type="OrthoDB" id="5545577at2759"/>
<feature type="region of interest" description="Disordered" evidence="9">
    <location>
        <begin position="1"/>
        <end position="32"/>
    </location>
</feature>
<evidence type="ECO:0000256" key="3">
    <source>
        <dbReference type="ARBA" id="ARBA00004569"/>
    </source>
</evidence>
<dbReference type="InterPro" id="IPR048281">
    <property type="entry name" value="COA6_fun"/>
</dbReference>
<dbReference type="InterPro" id="IPR036549">
    <property type="entry name" value="CX6/COA6-like_sf"/>
</dbReference>
<comment type="subcellular location">
    <subcellularLocation>
        <location evidence="2">Cytoplasm</location>
    </subcellularLocation>
    <subcellularLocation>
        <location evidence="3">Mitochondrion intermembrane space</location>
    </subcellularLocation>
    <subcellularLocation>
        <location evidence="1">Nucleus</location>
    </subcellularLocation>
</comment>
<dbReference type="GO" id="GO:0033617">
    <property type="term" value="P:mitochondrial respiratory chain complex IV assembly"/>
    <property type="evidence" value="ECO:0007669"/>
    <property type="project" value="TreeGrafter"/>
</dbReference>
<evidence type="ECO:0008006" key="12">
    <source>
        <dbReference type="Google" id="ProtNLM"/>
    </source>
</evidence>
<dbReference type="Gene3D" id="1.10.10.140">
    <property type="entry name" value="Cytochrome c oxidase, subunit VIb"/>
    <property type="match status" value="1"/>
</dbReference>
<name>A0A9P4MSP7_9PEZI</name>
<keyword evidence="8" id="KW-0539">Nucleus</keyword>
<evidence type="ECO:0000256" key="1">
    <source>
        <dbReference type="ARBA" id="ARBA00004123"/>
    </source>
</evidence>
<dbReference type="PANTHER" id="PTHR47677">
    <property type="entry name" value="CYTOCHROME C OXIDASE ASSEMBLY FACTOR 6"/>
    <property type="match status" value="1"/>
</dbReference>
<reference evidence="10" key="1">
    <citation type="journal article" date="2020" name="Stud. Mycol.">
        <title>101 Dothideomycetes genomes: a test case for predicting lifestyles and emergence of pathogens.</title>
        <authorList>
            <person name="Haridas S."/>
            <person name="Albert R."/>
            <person name="Binder M."/>
            <person name="Bloem J."/>
            <person name="Labutti K."/>
            <person name="Salamov A."/>
            <person name="Andreopoulos B."/>
            <person name="Baker S."/>
            <person name="Barry K."/>
            <person name="Bills G."/>
            <person name="Bluhm B."/>
            <person name="Cannon C."/>
            <person name="Castanera R."/>
            <person name="Culley D."/>
            <person name="Daum C."/>
            <person name="Ezra D."/>
            <person name="Gonzalez J."/>
            <person name="Henrissat B."/>
            <person name="Kuo A."/>
            <person name="Liang C."/>
            <person name="Lipzen A."/>
            <person name="Lutzoni F."/>
            <person name="Magnuson J."/>
            <person name="Mondo S."/>
            <person name="Nolan M."/>
            <person name="Ohm R."/>
            <person name="Pangilinan J."/>
            <person name="Park H.-J."/>
            <person name="Ramirez L."/>
            <person name="Alfaro M."/>
            <person name="Sun H."/>
            <person name="Tritt A."/>
            <person name="Yoshinaga Y."/>
            <person name="Zwiers L.-H."/>
            <person name="Turgeon B."/>
            <person name="Goodwin S."/>
            <person name="Spatafora J."/>
            <person name="Crous P."/>
            <person name="Grigoriev I."/>
        </authorList>
    </citation>
    <scope>NUCLEOTIDE SEQUENCE</scope>
    <source>
        <strain evidence="10">CBS 260.36</strain>
    </source>
</reference>
<evidence type="ECO:0000256" key="5">
    <source>
        <dbReference type="ARBA" id="ARBA00022490"/>
    </source>
</evidence>
<organism evidence="10 11">
    <name type="scientific">Myriangium duriaei CBS 260.36</name>
    <dbReference type="NCBI Taxonomy" id="1168546"/>
    <lineage>
        <taxon>Eukaryota</taxon>
        <taxon>Fungi</taxon>
        <taxon>Dikarya</taxon>
        <taxon>Ascomycota</taxon>
        <taxon>Pezizomycotina</taxon>
        <taxon>Dothideomycetes</taxon>
        <taxon>Dothideomycetidae</taxon>
        <taxon>Myriangiales</taxon>
        <taxon>Myriangiaceae</taxon>
        <taxon>Myriangium</taxon>
    </lineage>
</organism>
<keyword evidence="11" id="KW-1185">Reference proteome</keyword>
<dbReference type="GO" id="GO:0005634">
    <property type="term" value="C:nucleus"/>
    <property type="evidence" value="ECO:0007669"/>
    <property type="project" value="UniProtKB-SubCell"/>
</dbReference>
<dbReference type="SUPFAM" id="SSF47694">
    <property type="entry name" value="Cytochrome c oxidase subunit h"/>
    <property type="match status" value="1"/>
</dbReference>
<keyword evidence="6" id="KW-0496">Mitochondrion</keyword>
<comment type="similarity">
    <text evidence="4">Belongs to the cytochrome c oxidase subunit 6B family.</text>
</comment>
<dbReference type="EMBL" id="ML996081">
    <property type="protein sequence ID" value="KAF2157751.1"/>
    <property type="molecule type" value="Genomic_DNA"/>
</dbReference>
<keyword evidence="7" id="KW-1015">Disulfide bond</keyword>
<evidence type="ECO:0000256" key="6">
    <source>
        <dbReference type="ARBA" id="ARBA00023128"/>
    </source>
</evidence>
<sequence>MGWLPWSGSSSPTSSQDDTRPTGPDGYKPPDRSERALCWEARDAFFACLESNGIVDSIKNDAQARQACAASLQRFEKDCAASWVTYFKKRRVMEHQREMTIRRLEKEGADVSLPPQGGMGGRR</sequence>
<evidence type="ECO:0000256" key="2">
    <source>
        <dbReference type="ARBA" id="ARBA00004496"/>
    </source>
</evidence>
<proteinExistence type="inferred from homology"/>
<evidence type="ECO:0000256" key="7">
    <source>
        <dbReference type="ARBA" id="ARBA00023157"/>
    </source>
</evidence>
<protein>
    <recommendedName>
        <fullName evidence="12">Cytochrome c oxidase, subunit VIb</fullName>
    </recommendedName>
</protein>
<dbReference type="GO" id="GO:0005758">
    <property type="term" value="C:mitochondrial intermembrane space"/>
    <property type="evidence" value="ECO:0007669"/>
    <property type="project" value="UniProtKB-SubCell"/>
</dbReference>
<dbReference type="PANTHER" id="PTHR47677:SF1">
    <property type="entry name" value="CYTOCHROME C OXIDASE ASSEMBLY FACTOR 6"/>
    <property type="match status" value="1"/>
</dbReference>
<dbReference type="AlphaFoldDB" id="A0A9P4MSP7"/>
<evidence type="ECO:0000256" key="9">
    <source>
        <dbReference type="SAM" id="MobiDB-lite"/>
    </source>
</evidence>